<evidence type="ECO:0000256" key="3">
    <source>
        <dbReference type="ARBA" id="ARBA00022960"/>
    </source>
</evidence>
<feature type="transmembrane region" description="Helical" evidence="6">
    <location>
        <begin position="82"/>
        <end position="101"/>
    </location>
</feature>
<dbReference type="GO" id="GO:0005886">
    <property type="term" value="C:plasma membrane"/>
    <property type="evidence" value="ECO:0007669"/>
    <property type="project" value="TreeGrafter"/>
</dbReference>
<evidence type="ECO:0000256" key="4">
    <source>
        <dbReference type="ARBA" id="ARBA00022989"/>
    </source>
</evidence>
<comment type="caution">
    <text evidence="7">The sequence shown here is derived from an EMBL/GenBank/DDBJ whole genome shotgun (WGS) entry which is preliminary data.</text>
</comment>
<dbReference type="GO" id="GO:0051301">
    <property type="term" value="P:cell division"/>
    <property type="evidence" value="ECO:0007669"/>
    <property type="project" value="UniProtKB-KW"/>
</dbReference>
<keyword evidence="2 6" id="KW-0812">Transmembrane</keyword>
<dbReference type="Pfam" id="PF01098">
    <property type="entry name" value="FTSW_RODA_SPOVE"/>
    <property type="match status" value="1"/>
</dbReference>
<keyword evidence="4 6" id="KW-1133">Transmembrane helix</keyword>
<feature type="transmembrane region" description="Helical" evidence="6">
    <location>
        <begin position="330"/>
        <end position="352"/>
    </location>
</feature>
<keyword evidence="8" id="KW-1185">Reference proteome</keyword>
<sequence length="431" mass="48944">MGVGDNSKINEYIDYVCSYVKYKEAHKEIKEELSSHIEDIVDEYSESGMSQEEAGSKAISRMGDSDIVGKQLNIAHKGTPDWITLILTIVLVNTGVILMYLMQYKSSYRSSDYLFNHSLLYAAIGTAGIVVLYFFDYRKLQKYSNYIFIGMCLLFILSFFIGNPINGSIFISVGSFTFNIKAISLYVFVIALAGIFNNYDWNKKINLIKATGYLGIPMFFMFSAQGLSYCGIYFIAFIVLALKSNMKKRYAIYIVALNTFCVLFYFWLETYRMQRFFSFLNPFSDPEGAGYLNVKIYKIIHTSGIFGNGFSTNEKLLNLPGLQSEFVLNYIVHTLGWLGVAVIITIIVSFIYRMLHISKHVRDNYGRLLISGLISIFIVQFTANILMNVNLFPIIGIELPFISYGGSLGIINMLSVGIIMSVYRRRSLSNQ</sequence>
<dbReference type="AlphaFoldDB" id="A0A401UPS1"/>
<dbReference type="EMBL" id="BHYK01000019">
    <property type="protein sequence ID" value="GCD11545.1"/>
    <property type="molecule type" value="Genomic_DNA"/>
</dbReference>
<dbReference type="PANTHER" id="PTHR30474:SF1">
    <property type="entry name" value="PEPTIDOGLYCAN GLYCOSYLTRANSFERASE MRDB"/>
    <property type="match status" value="1"/>
</dbReference>
<evidence type="ECO:0000313" key="7">
    <source>
        <dbReference type="EMBL" id="GCD11545.1"/>
    </source>
</evidence>
<feature type="transmembrane region" description="Helical" evidence="6">
    <location>
        <begin position="373"/>
        <end position="395"/>
    </location>
</feature>
<organism evidence="7 8">
    <name type="scientific">Clostridium tagluense</name>
    <dbReference type="NCBI Taxonomy" id="360422"/>
    <lineage>
        <taxon>Bacteria</taxon>
        <taxon>Bacillati</taxon>
        <taxon>Bacillota</taxon>
        <taxon>Clostridia</taxon>
        <taxon>Eubacteriales</taxon>
        <taxon>Clostridiaceae</taxon>
        <taxon>Clostridium</taxon>
    </lineage>
</organism>
<dbReference type="PANTHER" id="PTHR30474">
    <property type="entry name" value="CELL CYCLE PROTEIN"/>
    <property type="match status" value="1"/>
</dbReference>
<accession>A0A401UPS1</accession>
<evidence type="ECO:0000256" key="5">
    <source>
        <dbReference type="ARBA" id="ARBA00023136"/>
    </source>
</evidence>
<dbReference type="GO" id="GO:0032153">
    <property type="term" value="C:cell division site"/>
    <property type="evidence" value="ECO:0007669"/>
    <property type="project" value="TreeGrafter"/>
</dbReference>
<dbReference type="Proteomes" id="UP000287872">
    <property type="component" value="Unassembled WGS sequence"/>
</dbReference>
<evidence type="ECO:0000256" key="1">
    <source>
        <dbReference type="ARBA" id="ARBA00004141"/>
    </source>
</evidence>
<proteinExistence type="predicted"/>
<dbReference type="OrthoDB" id="9802195at2"/>
<feature type="transmembrane region" description="Helical" evidence="6">
    <location>
        <begin position="250"/>
        <end position="268"/>
    </location>
</feature>
<feature type="transmembrane region" description="Helical" evidence="6">
    <location>
        <begin position="113"/>
        <end position="135"/>
    </location>
</feature>
<dbReference type="NCBIfam" id="NF038403">
    <property type="entry name" value="perm_prefix_1"/>
    <property type="match status" value="1"/>
</dbReference>
<evidence type="ECO:0000256" key="2">
    <source>
        <dbReference type="ARBA" id="ARBA00022692"/>
    </source>
</evidence>
<keyword evidence="7" id="KW-0132">Cell division</keyword>
<feature type="transmembrane region" description="Helical" evidence="6">
    <location>
        <begin position="178"/>
        <end position="196"/>
    </location>
</feature>
<dbReference type="GO" id="GO:0015648">
    <property type="term" value="F:lipid-linked peptidoglycan transporter activity"/>
    <property type="evidence" value="ECO:0007669"/>
    <property type="project" value="TreeGrafter"/>
</dbReference>
<keyword evidence="7" id="KW-0131">Cell cycle</keyword>
<keyword evidence="3" id="KW-0133">Cell shape</keyword>
<dbReference type="GO" id="GO:0008360">
    <property type="term" value="P:regulation of cell shape"/>
    <property type="evidence" value="ECO:0007669"/>
    <property type="project" value="UniProtKB-KW"/>
</dbReference>
<dbReference type="InterPro" id="IPR047928">
    <property type="entry name" value="Perm_prefix_1"/>
</dbReference>
<evidence type="ECO:0000313" key="8">
    <source>
        <dbReference type="Proteomes" id="UP000287872"/>
    </source>
</evidence>
<feature type="transmembrane region" description="Helical" evidence="6">
    <location>
        <begin position="216"/>
        <end position="238"/>
    </location>
</feature>
<protein>
    <submittedName>
        <fullName evidence="7">Cell division protein FtsW</fullName>
    </submittedName>
</protein>
<evidence type="ECO:0000256" key="6">
    <source>
        <dbReference type="SAM" id="Phobius"/>
    </source>
</evidence>
<dbReference type="RefSeq" id="WP_125003460.1">
    <property type="nucleotide sequence ID" value="NZ_BHYK01000019.1"/>
</dbReference>
<gene>
    <name evidence="7" type="ORF">Ctaglu_31680</name>
</gene>
<dbReference type="InterPro" id="IPR001182">
    <property type="entry name" value="FtsW/RodA"/>
</dbReference>
<feature type="transmembrane region" description="Helical" evidence="6">
    <location>
        <begin position="401"/>
        <end position="423"/>
    </location>
</feature>
<feature type="transmembrane region" description="Helical" evidence="6">
    <location>
        <begin position="147"/>
        <end position="166"/>
    </location>
</feature>
<keyword evidence="5 6" id="KW-0472">Membrane</keyword>
<reference evidence="7 8" key="1">
    <citation type="submission" date="2018-11" db="EMBL/GenBank/DDBJ databases">
        <title>Genome sequencing and assembly of Clostridium tagluense strain A121.</title>
        <authorList>
            <person name="Murakami T."/>
            <person name="Segawa T."/>
            <person name="Shcherbakova V.A."/>
            <person name="Mori H."/>
            <person name="Yoshimura Y."/>
        </authorList>
    </citation>
    <scope>NUCLEOTIDE SEQUENCE [LARGE SCALE GENOMIC DNA]</scope>
    <source>
        <strain evidence="7 8">A121</strain>
    </source>
</reference>
<comment type="subcellular location">
    <subcellularLocation>
        <location evidence="1">Membrane</location>
        <topology evidence="1">Multi-pass membrane protein</topology>
    </subcellularLocation>
</comment>
<name>A0A401UPS1_9CLOT</name>